<evidence type="ECO:0000259" key="6">
    <source>
        <dbReference type="PROSITE" id="PS51198"/>
    </source>
</evidence>
<evidence type="ECO:0000313" key="7">
    <source>
        <dbReference type="EMBL" id="NED94594.1"/>
    </source>
</evidence>
<dbReference type="GO" id="GO:0016787">
    <property type="term" value="F:hydrolase activity"/>
    <property type="evidence" value="ECO:0007669"/>
    <property type="project" value="UniProtKB-UniRule"/>
</dbReference>
<dbReference type="GO" id="GO:0005829">
    <property type="term" value="C:cytosol"/>
    <property type="evidence" value="ECO:0007669"/>
    <property type="project" value="TreeGrafter"/>
</dbReference>
<keyword evidence="8" id="KW-1185">Reference proteome</keyword>
<dbReference type="GO" id="GO:0005524">
    <property type="term" value="F:ATP binding"/>
    <property type="evidence" value="ECO:0007669"/>
    <property type="project" value="UniProtKB-UniRule"/>
</dbReference>
<dbReference type="Gene3D" id="3.40.50.300">
    <property type="entry name" value="P-loop containing nucleotide triphosphate hydrolases"/>
    <property type="match status" value="3"/>
</dbReference>
<feature type="binding site" evidence="5">
    <location>
        <begin position="195"/>
        <end position="202"/>
    </location>
    <ligand>
        <name>ATP</name>
        <dbReference type="ChEBI" id="CHEBI:30616"/>
    </ligand>
</feature>
<feature type="domain" description="UvrD-like helicase ATP-binding" evidence="6">
    <location>
        <begin position="174"/>
        <end position="617"/>
    </location>
</feature>
<accession>A0A6N9YI00</accession>
<dbReference type="InterPro" id="IPR000212">
    <property type="entry name" value="DNA_helicase_UvrD/REP"/>
</dbReference>
<dbReference type="GO" id="GO:0003677">
    <property type="term" value="F:DNA binding"/>
    <property type="evidence" value="ECO:0007669"/>
    <property type="project" value="InterPro"/>
</dbReference>
<reference evidence="7 8" key="1">
    <citation type="submission" date="2020-02" db="EMBL/GenBank/DDBJ databases">
        <authorList>
            <person name="Li X.-J."/>
            <person name="Feng X.-M."/>
        </authorList>
    </citation>
    <scope>NUCLEOTIDE SEQUENCE [LARGE SCALE GENOMIC DNA]</scope>
    <source>
        <strain evidence="7 8">CGMCC 4.7225</strain>
    </source>
</reference>
<dbReference type="EMBL" id="JAAGOB010000002">
    <property type="protein sequence ID" value="NED94594.1"/>
    <property type="molecule type" value="Genomic_DNA"/>
</dbReference>
<keyword evidence="1 5" id="KW-0547">Nucleotide-binding</keyword>
<dbReference type="GO" id="GO:0000725">
    <property type="term" value="P:recombinational repair"/>
    <property type="evidence" value="ECO:0007669"/>
    <property type="project" value="TreeGrafter"/>
</dbReference>
<evidence type="ECO:0000256" key="3">
    <source>
        <dbReference type="ARBA" id="ARBA00022806"/>
    </source>
</evidence>
<evidence type="ECO:0000256" key="5">
    <source>
        <dbReference type="PROSITE-ProRule" id="PRU00560"/>
    </source>
</evidence>
<dbReference type="Proteomes" id="UP000469185">
    <property type="component" value="Unassembled WGS sequence"/>
</dbReference>
<dbReference type="PANTHER" id="PTHR11070">
    <property type="entry name" value="UVRD / RECB / PCRA DNA HELICASE FAMILY MEMBER"/>
    <property type="match status" value="1"/>
</dbReference>
<organism evidence="7 8">
    <name type="scientific">Phytoactinopolyspora alkaliphila</name>
    <dbReference type="NCBI Taxonomy" id="1783498"/>
    <lineage>
        <taxon>Bacteria</taxon>
        <taxon>Bacillati</taxon>
        <taxon>Actinomycetota</taxon>
        <taxon>Actinomycetes</taxon>
        <taxon>Jiangellales</taxon>
        <taxon>Jiangellaceae</taxon>
        <taxon>Phytoactinopolyspora</taxon>
    </lineage>
</organism>
<dbReference type="PROSITE" id="PS51198">
    <property type="entry name" value="UVRD_HELICASE_ATP_BIND"/>
    <property type="match status" value="1"/>
</dbReference>
<evidence type="ECO:0000256" key="4">
    <source>
        <dbReference type="ARBA" id="ARBA00022840"/>
    </source>
</evidence>
<gene>
    <name evidence="7" type="ORF">G1H11_04640</name>
</gene>
<name>A0A6N9YI00_9ACTN</name>
<dbReference type="SUPFAM" id="SSF52540">
    <property type="entry name" value="P-loop containing nucleoside triphosphate hydrolases"/>
    <property type="match status" value="1"/>
</dbReference>
<dbReference type="AlphaFoldDB" id="A0A6N9YI00"/>
<dbReference type="InterPro" id="IPR027417">
    <property type="entry name" value="P-loop_NTPase"/>
</dbReference>
<protein>
    <submittedName>
        <fullName evidence="7">Helicase</fullName>
    </submittedName>
</protein>
<comment type="caution">
    <text evidence="7">The sequence shown here is derived from an EMBL/GenBank/DDBJ whole genome shotgun (WGS) entry which is preliminary data.</text>
</comment>
<evidence type="ECO:0000256" key="1">
    <source>
        <dbReference type="ARBA" id="ARBA00022741"/>
    </source>
</evidence>
<dbReference type="GO" id="GO:0043138">
    <property type="term" value="F:3'-5' DNA helicase activity"/>
    <property type="evidence" value="ECO:0007669"/>
    <property type="project" value="TreeGrafter"/>
</dbReference>
<dbReference type="PANTHER" id="PTHR11070:SF45">
    <property type="entry name" value="DNA 3'-5' HELICASE"/>
    <property type="match status" value="1"/>
</dbReference>
<keyword evidence="2 5" id="KW-0378">Hydrolase</keyword>
<keyword evidence="3 5" id="KW-0347">Helicase</keyword>
<keyword evidence="4 5" id="KW-0067">ATP-binding</keyword>
<evidence type="ECO:0000313" key="8">
    <source>
        <dbReference type="Proteomes" id="UP000469185"/>
    </source>
</evidence>
<proteinExistence type="predicted"/>
<sequence length="792" mass="86096">MTAEQGYVSALFERLDALRDHAEGTLAQAVKPAQVRTHQGQLERDAAVRHYSERAARLSAAEHGLVFGRLDSDDQEPFYIGRIGLYDEEYDPLLIDWRAPAATRFYRATPMDRLGVRRRRHIHLKGRRVARLDDDVLALDDLDDAERRHLAGEGALLASLNSARTGRMADIVATIQAEQDTVIRSDADGVLVVDGGPGTGKTVVALHRAAYLLYTHRERLSGSGVLVVGPNATFVRYIDQVLPGLGETDVVLASIGELYPGLSTVRADPADAAIVKGSLRMATVLEHAVATRQRAPIGGMTIVTDRDEYVLDDQTCRRIRDSARERAARNRQPHNRMRRYVVRDVLDELMRQALQKLDAVLEGVDVPEMDEDEVDQDLASLVDHDALRQELLSSSAVQEAFDILWPELEPELLLADILTDPHLRADVAPQLSAAERDALQRSDGVAGDHWTASDVPLLDEIASLVGPLDAALEQAAGQHARAESARAQATEQQRQIVADAYDVAMDMAIDEEVAMPVDASVVLARYHDVDASAPLAERALRHRDWAYGHVIVDEAQELSPMAWRMLARKCPTLSMTVVGDIAQTGSADGASSWARALGDVVGGKWRQARLTVNYRSTQPIMAVAGDVLAASGADEEAPRAVREDGAPPWSIRVVEEDLHDVLAETVHRERTALGAGTLAVILPLPRLDGCVAALRTREPGVRTADDQDVLDAPVAVLTPEQAKGLEFDATVVVAPDEIVAASRRGFADLYVAVTRPTGRLGILHTAPLPAWWSRGDIRSRATAAAAGAMGCP</sequence>
<dbReference type="InterPro" id="IPR014016">
    <property type="entry name" value="UvrD-like_ATP-bd"/>
</dbReference>
<evidence type="ECO:0000256" key="2">
    <source>
        <dbReference type="ARBA" id="ARBA00022801"/>
    </source>
</evidence>